<proteinExistence type="predicted"/>
<dbReference type="InterPro" id="IPR025668">
    <property type="entry name" value="Tnp_DDE_dom"/>
</dbReference>
<reference evidence="2" key="1">
    <citation type="submission" date="2020-10" db="EMBL/GenBank/DDBJ databases">
        <title>Taxonomic study of unclassified bacteria belonging to the class Ktedonobacteria.</title>
        <authorList>
            <person name="Yabe S."/>
            <person name="Wang C.M."/>
            <person name="Zheng Y."/>
            <person name="Sakai Y."/>
            <person name="Cavaletti L."/>
            <person name="Monciardini P."/>
            <person name="Donadio S."/>
        </authorList>
    </citation>
    <scope>NUCLEOTIDE SEQUENCE</scope>
    <source>
        <strain evidence="2">ID150040</strain>
    </source>
</reference>
<dbReference type="EMBL" id="BNJK01000001">
    <property type="protein sequence ID" value="GHO90092.1"/>
    <property type="molecule type" value="Genomic_DNA"/>
</dbReference>
<evidence type="ECO:0000313" key="2">
    <source>
        <dbReference type="EMBL" id="GHO90092.1"/>
    </source>
</evidence>
<accession>A0A8J3N0B9</accession>
<comment type="caution">
    <text evidence="2">The sequence shown here is derived from an EMBL/GenBank/DDBJ whole genome shotgun (WGS) entry which is preliminary data.</text>
</comment>
<organism evidence="2 3">
    <name type="scientific">Reticulibacter mediterranei</name>
    <dbReference type="NCBI Taxonomy" id="2778369"/>
    <lineage>
        <taxon>Bacteria</taxon>
        <taxon>Bacillati</taxon>
        <taxon>Chloroflexota</taxon>
        <taxon>Ktedonobacteria</taxon>
        <taxon>Ktedonobacterales</taxon>
        <taxon>Reticulibacteraceae</taxon>
        <taxon>Reticulibacter</taxon>
    </lineage>
</organism>
<dbReference type="Pfam" id="PF13751">
    <property type="entry name" value="DDE_Tnp_1_6"/>
    <property type="match status" value="1"/>
</dbReference>
<dbReference type="Proteomes" id="UP000597444">
    <property type="component" value="Unassembled WGS sequence"/>
</dbReference>
<dbReference type="RefSeq" id="WP_220201094.1">
    <property type="nucleotide sequence ID" value="NZ_BNJK01000001.1"/>
</dbReference>
<evidence type="ECO:0000259" key="1">
    <source>
        <dbReference type="Pfam" id="PF13751"/>
    </source>
</evidence>
<protein>
    <recommendedName>
        <fullName evidence="1">Transposase DDE domain-containing protein</fullName>
    </recommendedName>
</protein>
<gene>
    <name evidence="2" type="ORF">KSF_001400</name>
</gene>
<dbReference type="AlphaFoldDB" id="A0A8J3N0B9"/>
<evidence type="ECO:0000313" key="3">
    <source>
        <dbReference type="Proteomes" id="UP000597444"/>
    </source>
</evidence>
<name>A0A8J3N0B9_9CHLR</name>
<keyword evidence="3" id="KW-1185">Reference proteome</keyword>
<feature type="domain" description="Transposase DDE" evidence="1">
    <location>
        <begin position="2"/>
        <end position="129"/>
    </location>
</feature>
<sequence length="150" mass="16675">MTCPQGKTSRKWTVRQEAHSPNVPHVIRAQFGKHDCLACPARSHCTTAATNPRQVTFRPQAHHQAIQMARPRQQTQAFKESYAKRADVEGTISQGVRVFDLRRSHYIGQAKTHLQHVITAAAMNITRLLGWLMGDSLGGTHISRFAALAG</sequence>